<dbReference type="Pfam" id="PF00400">
    <property type="entry name" value="WD40"/>
    <property type="match status" value="1"/>
</dbReference>
<name>A0A136J263_9PEZI</name>
<dbReference type="GO" id="GO:0045943">
    <property type="term" value="P:positive regulation of transcription by RNA polymerase I"/>
    <property type="evidence" value="ECO:0007669"/>
    <property type="project" value="InterPro"/>
</dbReference>
<feature type="region of interest" description="Disordered" evidence="8">
    <location>
        <begin position="1"/>
        <end position="81"/>
    </location>
</feature>
<dbReference type="InterPro" id="IPR053826">
    <property type="entry name" value="WDR75"/>
</dbReference>
<dbReference type="AlphaFoldDB" id="A0A136J263"/>
<keyword evidence="11" id="KW-1185">Reference proteome</keyword>
<dbReference type="GO" id="GO:0032040">
    <property type="term" value="C:small-subunit processome"/>
    <property type="evidence" value="ECO:0007669"/>
    <property type="project" value="InterPro"/>
</dbReference>
<comment type="subcellular location">
    <subcellularLocation>
        <location evidence="1">Nucleus</location>
        <location evidence="1">Nucleolus</location>
    </subcellularLocation>
</comment>
<gene>
    <name evidence="10" type="ORF">Micbo1qcDRAFT_233789</name>
</gene>
<evidence type="ECO:0000256" key="6">
    <source>
        <dbReference type="ARBA" id="ARBA00023163"/>
    </source>
</evidence>
<dbReference type="SMART" id="SM00320">
    <property type="entry name" value="WD40"/>
    <property type="match status" value="3"/>
</dbReference>
<dbReference type="InParanoid" id="A0A136J263"/>
<dbReference type="InterPro" id="IPR001680">
    <property type="entry name" value="WD40_rpt"/>
</dbReference>
<dbReference type="EMBL" id="KQ964250">
    <property type="protein sequence ID" value="KXJ91245.1"/>
    <property type="molecule type" value="Genomic_DNA"/>
</dbReference>
<evidence type="ECO:0000256" key="2">
    <source>
        <dbReference type="ARBA" id="ARBA00022517"/>
    </source>
</evidence>
<dbReference type="OrthoDB" id="4096at2759"/>
<dbReference type="PANTHER" id="PTHR44215">
    <property type="entry name" value="WD REPEAT-CONTAINING PROTEIN 75"/>
    <property type="match status" value="1"/>
</dbReference>
<evidence type="ECO:0000313" key="11">
    <source>
        <dbReference type="Proteomes" id="UP000070501"/>
    </source>
</evidence>
<evidence type="ECO:0000256" key="5">
    <source>
        <dbReference type="ARBA" id="ARBA00022737"/>
    </source>
</evidence>
<protein>
    <recommendedName>
        <fullName evidence="9">WD repeat-containing protein 75 second beta-propeller domain-containing protein</fullName>
    </recommendedName>
</protein>
<keyword evidence="7" id="KW-0539">Nucleus</keyword>
<dbReference type="SUPFAM" id="SSF82171">
    <property type="entry name" value="DPP6 N-terminal domain-like"/>
    <property type="match status" value="1"/>
</dbReference>
<proteinExistence type="predicted"/>
<evidence type="ECO:0000313" key="10">
    <source>
        <dbReference type="EMBL" id="KXJ91245.1"/>
    </source>
</evidence>
<dbReference type="GO" id="GO:0006364">
    <property type="term" value="P:rRNA processing"/>
    <property type="evidence" value="ECO:0007669"/>
    <property type="project" value="UniProtKB-KW"/>
</dbReference>
<evidence type="ECO:0000256" key="1">
    <source>
        <dbReference type="ARBA" id="ARBA00004604"/>
    </source>
</evidence>
<evidence type="ECO:0000256" key="4">
    <source>
        <dbReference type="ARBA" id="ARBA00022574"/>
    </source>
</evidence>
<sequence length="961" mass="105092">MAPHTDTQESQATKRKRELDEQGRRKRSKQDKQAKQRLSEAQPQTNGNAAAPEQQQSRPGEDGVVTKHKRQPRPKKKGALAAVDQYGTSAWKVSQPMGGRILNIDPLLTADEKHLILAYNTSLQVYSTADSLLLRKIQLPLDRREAQAEQIMAICLSPISNDHLWVASSNGRLWRVDWTTGSGLEPLFDLDCLFLSGLAVERVTFGKTVQEVPYACVGDQLSWRIVACNVQGGEFKSSKTLMEHDAVVQKVQAVKNGFAIAATADTDIIVGHLRSGTPGTFEELSYEFFVLDCSDEITCMDVRATERIHLTRTSQSKTGDEPVVEVVVGCARGSIFYYNDLLPQIRHLQTSRKARHLSLQPRKSHWHRRAVHAVKWSRDGNYIISGGSEQTLAMLQLDTGKLDFLPHLSATIENIVISSRGSSYVIHLDDNSAMILSTAEMKPTTYISGVQTHLVPPPFSKDELVHRVGQKIADEVVRIPSAVNPTNPSRLLMCVGNGQHNPATPMIQTVDLSTIQSISKQALTRTNPTDINVTPKGFPITEPHVTGVAFSFDGKWLATTDEWEPPVHNIDPTKPSSSDPDQREVYLKIWSVTEEDNSLELLARINNPHSTTRGEPVFGLASDPTSHRFATIGSDGFVRTWRPIVRQRDGVLVKGKQGRQLHSWTCSQSVAIYENDGSDGQDVVSKSTGAVCFSQDGSILVTAHSTPTSSAIHIINAETGEVRNVVYHLIEGSVQGIEVIGSQLIVLSDILAVYDLVSDELTYGMQLRREEQQLGPAVLSHLAVDQATSTFAVAVSRRKLESTSVQTELAIFSPNKSEPELLQRFPQPIAAVIPTLGAGGFIVVDAAAQLWSVSQGRDTQSAFAQPLADLSLDMDAEEVGAGESAAIVMEADAGDASDDEMDLDIPDAGDLDDDLHPAVIAPQRLAELFDGAPAFAMPPIEDMFYQVTKLFSTKKPAVATA</sequence>
<organism evidence="10 11">
    <name type="scientific">Microdochium bolleyi</name>
    <dbReference type="NCBI Taxonomy" id="196109"/>
    <lineage>
        <taxon>Eukaryota</taxon>
        <taxon>Fungi</taxon>
        <taxon>Dikarya</taxon>
        <taxon>Ascomycota</taxon>
        <taxon>Pezizomycotina</taxon>
        <taxon>Sordariomycetes</taxon>
        <taxon>Xylariomycetidae</taxon>
        <taxon>Xylariales</taxon>
        <taxon>Microdochiaceae</taxon>
        <taxon>Microdochium</taxon>
    </lineage>
</organism>
<keyword evidence="2" id="KW-0690">Ribosome biogenesis</keyword>
<dbReference type="STRING" id="196109.A0A136J263"/>
<keyword evidence="4" id="KW-0853">WD repeat</keyword>
<keyword evidence="5" id="KW-0677">Repeat</keyword>
<evidence type="ECO:0000256" key="7">
    <source>
        <dbReference type="ARBA" id="ARBA00023242"/>
    </source>
</evidence>
<feature type="compositionally biased region" description="Basic residues" evidence="8">
    <location>
        <begin position="66"/>
        <end position="78"/>
    </location>
</feature>
<dbReference type="GO" id="GO:0003723">
    <property type="term" value="F:RNA binding"/>
    <property type="evidence" value="ECO:0007669"/>
    <property type="project" value="InterPro"/>
</dbReference>
<reference evidence="11" key="1">
    <citation type="submission" date="2016-02" db="EMBL/GenBank/DDBJ databases">
        <title>Draft genome sequence of Microdochium bolleyi, a fungal endophyte of beachgrass.</title>
        <authorList>
            <consortium name="DOE Joint Genome Institute"/>
            <person name="David A.S."/>
            <person name="May G."/>
            <person name="Haridas S."/>
            <person name="Lim J."/>
            <person name="Wang M."/>
            <person name="Labutti K."/>
            <person name="Lipzen A."/>
            <person name="Barry K."/>
            <person name="Grigoriev I.V."/>
        </authorList>
    </citation>
    <scope>NUCLEOTIDE SEQUENCE [LARGE SCALE GENOMIC DNA]</scope>
    <source>
        <strain evidence="11">J235TASD1</strain>
    </source>
</reference>
<dbReference type="Proteomes" id="UP000070501">
    <property type="component" value="Unassembled WGS sequence"/>
</dbReference>
<keyword evidence="3" id="KW-0698">rRNA processing</keyword>
<feature type="domain" description="WD repeat-containing protein 75 second beta-propeller" evidence="9">
    <location>
        <begin position="544"/>
        <end position="722"/>
    </location>
</feature>
<accession>A0A136J263</accession>
<dbReference type="Pfam" id="PF23769">
    <property type="entry name" value="Beta-prop_WDR75_2nd"/>
    <property type="match status" value="1"/>
</dbReference>
<dbReference type="InterPro" id="IPR015943">
    <property type="entry name" value="WD40/YVTN_repeat-like_dom_sf"/>
</dbReference>
<evidence type="ECO:0000256" key="3">
    <source>
        <dbReference type="ARBA" id="ARBA00022552"/>
    </source>
</evidence>
<dbReference type="GO" id="GO:2000234">
    <property type="term" value="P:positive regulation of rRNA processing"/>
    <property type="evidence" value="ECO:0007669"/>
    <property type="project" value="TreeGrafter"/>
</dbReference>
<keyword evidence="6" id="KW-0804">Transcription</keyword>
<feature type="compositionally biased region" description="Polar residues" evidence="8">
    <location>
        <begin position="39"/>
        <end position="58"/>
    </location>
</feature>
<dbReference type="CDD" id="cd23952">
    <property type="entry name" value="Utp17_CTD"/>
    <property type="match status" value="1"/>
</dbReference>
<dbReference type="InterPro" id="IPR057644">
    <property type="entry name" value="Beta-prop_WDR75_2nd"/>
</dbReference>
<dbReference type="PANTHER" id="PTHR44215:SF1">
    <property type="entry name" value="WD REPEAT-CONTAINING PROTEIN 75"/>
    <property type="match status" value="1"/>
</dbReference>
<evidence type="ECO:0000259" key="9">
    <source>
        <dbReference type="Pfam" id="PF23769"/>
    </source>
</evidence>
<evidence type="ECO:0000256" key="8">
    <source>
        <dbReference type="SAM" id="MobiDB-lite"/>
    </source>
</evidence>
<dbReference type="SUPFAM" id="SSF69322">
    <property type="entry name" value="Tricorn protease domain 2"/>
    <property type="match status" value="1"/>
</dbReference>
<dbReference type="Gene3D" id="2.130.10.10">
    <property type="entry name" value="YVTN repeat-like/Quinoprotein amine dehydrogenase"/>
    <property type="match status" value="2"/>
</dbReference>